<evidence type="ECO:0000313" key="3">
    <source>
        <dbReference type="EMBL" id="MEQ7845757.1"/>
    </source>
</evidence>
<comment type="caution">
    <text evidence="3">The sequence shown here is derived from an EMBL/GenBank/DDBJ whole genome shotgun (WGS) entry which is preliminary data.</text>
</comment>
<keyword evidence="4" id="KW-1185">Reference proteome</keyword>
<feature type="region of interest" description="Disordered" evidence="1">
    <location>
        <begin position="21"/>
        <end position="41"/>
    </location>
</feature>
<dbReference type="InterPro" id="IPR012337">
    <property type="entry name" value="RNaseH-like_sf"/>
</dbReference>
<name>A0ABV1NTE1_9ACTN</name>
<protein>
    <submittedName>
        <fullName evidence="3">RNase H family protein</fullName>
    </submittedName>
</protein>
<dbReference type="Proteomes" id="UP001482520">
    <property type="component" value="Unassembled WGS sequence"/>
</dbReference>
<dbReference type="InterPro" id="IPR002156">
    <property type="entry name" value="RNaseH_domain"/>
</dbReference>
<dbReference type="Gene3D" id="3.30.420.10">
    <property type="entry name" value="Ribonuclease H-like superfamily/Ribonuclease H"/>
    <property type="match status" value="1"/>
</dbReference>
<sequence length="329" mass="35804">MNLFEIVFAFLRRFATRLRPAASRQEPAPRPAAPAPVVVPAPRRPGPRTLAVIRMAQLTVRDGERLVAVLATSRAGRREFTLRCSADLSQGARAGLGLDAFERLLADAEQRDERVVLHVHDRCLMGALLESASAFPRIDLVATLGEDPLGRLNAASIARLNSEAVAVPAPTRRVTQVAPLRVGTDASKSRRRGVGVGLATERGEIRARFFAQTSDVLQGELQAIEFALDSYPGRPLVIESDSLNAVRYLTERSRSSNRVHAEAVARILPRIKATSSRVVWVRGHDGHDLNEAADRAARAARRQREFGLGSDWLETMLGSITADCFAAAA</sequence>
<feature type="domain" description="RNase H type-1" evidence="2">
    <location>
        <begin position="176"/>
        <end position="302"/>
    </location>
</feature>
<evidence type="ECO:0000259" key="2">
    <source>
        <dbReference type="PROSITE" id="PS50879"/>
    </source>
</evidence>
<organism evidence="3 4">
    <name type="scientific">Nocardioides kribbensis</name>
    <dbReference type="NCBI Taxonomy" id="305517"/>
    <lineage>
        <taxon>Bacteria</taxon>
        <taxon>Bacillati</taxon>
        <taxon>Actinomycetota</taxon>
        <taxon>Actinomycetes</taxon>
        <taxon>Propionibacteriales</taxon>
        <taxon>Nocardioidaceae</taxon>
        <taxon>Nocardioides</taxon>
    </lineage>
</organism>
<reference evidence="3 4" key="1">
    <citation type="submission" date="2024-02" db="EMBL/GenBank/DDBJ databases">
        <title>Full genome sequence of Nocardioides kribbensis.</title>
        <authorList>
            <person name="Poletto B.L."/>
            <person name="Silva G."/>
            <person name="Galante D."/>
            <person name="Campos K.R."/>
            <person name="Santos M.B.N."/>
            <person name="Sacchi C.T."/>
        </authorList>
    </citation>
    <scope>NUCLEOTIDE SEQUENCE [LARGE SCALE GENOMIC DNA]</scope>
    <source>
        <strain evidence="3 4">O4R</strain>
    </source>
</reference>
<dbReference type="PROSITE" id="PS50879">
    <property type="entry name" value="RNASE_H_1"/>
    <property type="match status" value="1"/>
</dbReference>
<feature type="compositionally biased region" description="Pro residues" evidence="1">
    <location>
        <begin position="28"/>
        <end position="41"/>
    </location>
</feature>
<evidence type="ECO:0000256" key="1">
    <source>
        <dbReference type="SAM" id="MobiDB-lite"/>
    </source>
</evidence>
<proteinExistence type="predicted"/>
<gene>
    <name evidence="3" type="ORF">V6R90_00605</name>
</gene>
<accession>A0ABV1NTE1</accession>
<dbReference type="SUPFAM" id="SSF53098">
    <property type="entry name" value="Ribonuclease H-like"/>
    <property type="match status" value="1"/>
</dbReference>
<dbReference type="EMBL" id="JBEGDP010000001">
    <property type="protein sequence ID" value="MEQ7845757.1"/>
    <property type="molecule type" value="Genomic_DNA"/>
</dbReference>
<evidence type="ECO:0000313" key="4">
    <source>
        <dbReference type="Proteomes" id="UP001482520"/>
    </source>
</evidence>
<dbReference type="RefSeq" id="WP_349803453.1">
    <property type="nucleotide sequence ID" value="NZ_JBEGDP010000001.1"/>
</dbReference>
<dbReference type="Pfam" id="PF00075">
    <property type="entry name" value="RNase_H"/>
    <property type="match status" value="1"/>
</dbReference>
<dbReference type="InterPro" id="IPR036397">
    <property type="entry name" value="RNaseH_sf"/>
</dbReference>